<name>A0ACB9NAW0_BAUVA</name>
<protein>
    <submittedName>
        <fullName evidence="1">Uncharacterized protein</fullName>
    </submittedName>
</protein>
<dbReference type="Proteomes" id="UP000828941">
    <property type="component" value="Chromosome 7"/>
</dbReference>
<dbReference type="EMBL" id="CM039432">
    <property type="protein sequence ID" value="KAI4331820.1"/>
    <property type="molecule type" value="Genomic_DNA"/>
</dbReference>
<keyword evidence="2" id="KW-1185">Reference proteome</keyword>
<sequence length="347" mass="39543">MLLPFSMPTIFELIRKQHWSKLKPFLGVTKPVIILEELLNSGVDSEIVLRFFQWSRKELRLSYDLEITSKILHFLVNAKRYSKVRSILDDFVKNEKHTVSSIFHTLLLGGGRSSVNALIVDMLTLAYVRNLELCSAYEAFKRAQDYGFKLSINSCGMMEEAFALRNSMLDEGIFPDVSTYNCLIAGLCRNENIRVAKELLNEMEDKGLRADLITYNILIGGWCKLKESRQAEKLLTEMFNMGVKPNHVTYNTLMHGYCMEGNLKAALNVRTQMETGGKRANVVTYNVLIKGFCEMGKLEVANDLLNEMLEKGLVPNRTTYDIIRVEMMEKGFIPDIEGHLCSFSGMC</sequence>
<evidence type="ECO:0000313" key="1">
    <source>
        <dbReference type="EMBL" id="KAI4331820.1"/>
    </source>
</evidence>
<proteinExistence type="predicted"/>
<gene>
    <name evidence="1" type="ORF">L6164_016775</name>
</gene>
<reference evidence="1 2" key="1">
    <citation type="journal article" date="2022" name="DNA Res.">
        <title>Chromosomal-level genome assembly of the orchid tree Bauhinia variegata (Leguminosae; Cercidoideae) supports the allotetraploid origin hypothesis of Bauhinia.</title>
        <authorList>
            <person name="Zhong Y."/>
            <person name="Chen Y."/>
            <person name="Zheng D."/>
            <person name="Pang J."/>
            <person name="Liu Y."/>
            <person name="Luo S."/>
            <person name="Meng S."/>
            <person name="Qian L."/>
            <person name="Wei D."/>
            <person name="Dai S."/>
            <person name="Zhou R."/>
        </authorList>
    </citation>
    <scope>NUCLEOTIDE SEQUENCE [LARGE SCALE GENOMIC DNA]</scope>
    <source>
        <strain evidence="1">BV-YZ2020</strain>
    </source>
</reference>
<organism evidence="1 2">
    <name type="scientific">Bauhinia variegata</name>
    <name type="common">Purple orchid tree</name>
    <name type="synonym">Phanera variegata</name>
    <dbReference type="NCBI Taxonomy" id="167791"/>
    <lineage>
        <taxon>Eukaryota</taxon>
        <taxon>Viridiplantae</taxon>
        <taxon>Streptophyta</taxon>
        <taxon>Embryophyta</taxon>
        <taxon>Tracheophyta</taxon>
        <taxon>Spermatophyta</taxon>
        <taxon>Magnoliopsida</taxon>
        <taxon>eudicotyledons</taxon>
        <taxon>Gunneridae</taxon>
        <taxon>Pentapetalae</taxon>
        <taxon>rosids</taxon>
        <taxon>fabids</taxon>
        <taxon>Fabales</taxon>
        <taxon>Fabaceae</taxon>
        <taxon>Cercidoideae</taxon>
        <taxon>Cercideae</taxon>
        <taxon>Bauhiniinae</taxon>
        <taxon>Bauhinia</taxon>
    </lineage>
</organism>
<comment type="caution">
    <text evidence="1">The sequence shown here is derived from an EMBL/GenBank/DDBJ whole genome shotgun (WGS) entry which is preliminary data.</text>
</comment>
<evidence type="ECO:0000313" key="2">
    <source>
        <dbReference type="Proteomes" id="UP000828941"/>
    </source>
</evidence>
<accession>A0ACB9NAW0</accession>